<dbReference type="OrthoDB" id="8320584at2"/>
<dbReference type="InterPro" id="IPR038177">
    <property type="entry name" value="IAT_beta_sf"/>
</dbReference>
<evidence type="ECO:0000256" key="4">
    <source>
        <dbReference type="SAM" id="SignalP"/>
    </source>
</evidence>
<dbReference type="InterPro" id="IPR003535">
    <property type="entry name" value="Intimin/invasin_bac"/>
</dbReference>
<dbReference type="PANTHER" id="PTHR39576">
    <property type="entry name" value="ATTACHING AND EFFACING PROTEIN HOMOLOG-RELATED-RELATED"/>
    <property type="match status" value="1"/>
</dbReference>
<dbReference type="GO" id="GO:0007155">
    <property type="term" value="P:cell adhesion"/>
    <property type="evidence" value="ECO:0007669"/>
    <property type="project" value="InterPro"/>
</dbReference>
<dbReference type="Gene3D" id="2.40.160.160">
    <property type="entry name" value="Inverse autotransporter, beta-domain"/>
    <property type="match status" value="1"/>
</dbReference>
<evidence type="ECO:0000256" key="3">
    <source>
        <dbReference type="ARBA" id="ARBA00074571"/>
    </source>
</evidence>
<comment type="function">
    <text evidence="2">Invasin is a protein that allows enteric bacteria to penetrate cultured mammalian cells. The entry of invasin in the cell is mediated by binding several beta-1 chain integrins.</text>
</comment>
<evidence type="ECO:0000256" key="2">
    <source>
        <dbReference type="ARBA" id="ARBA00057597"/>
    </source>
</evidence>
<dbReference type="InterPro" id="IPR051715">
    <property type="entry name" value="Intimin-Invasin_domain"/>
</dbReference>
<evidence type="ECO:0000256" key="1">
    <source>
        <dbReference type="ARBA" id="ARBA00010116"/>
    </source>
</evidence>
<evidence type="ECO:0000259" key="5">
    <source>
        <dbReference type="Pfam" id="PF11924"/>
    </source>
</evidence>
<evidence type="ECO:0000313" key="7">
    <source>
        <dbReference type="Proteomes" id="UP000317663"/>
    </source>
</evidence>
<comment type="similarity">
    <text evidence="1">Belongs to the intimin/invasin family.</text>
</comment>
<dbReference type="EMBL" id="RCZD01000011">
    <property type="protein sequence ID" value="TPG58364.1"/>
    <property type="molecule type" value="Genomic_DNA"/>
</dbReference>
<dbReference type="RefSeq" id="WP_140474403.1">
    <property type="nucleotide sequence ID" value="NZ_RCZD01000011.1"/>
</dbReference>
<keyword evidence="4" id="KW-0732">Signal</keyword>
<dbReference type="Pfam" id="PF11924">
    <property type="entry name" value="IAT_beta"/>
    <property type="match status" value="1"/>
</dbReference>
<feature type="domain" description="Inverse autotransporter beta-domain" evidence="5">
    <location>
        <begin position="71"/>
        <end position="344"/>
    </location>
</feature>
<comment type="caution">
    <text evidence="6">The sequence shown here is derived from an EMBL/GenBank/DDBJ whole genome shotgun (WGS) entry which is preliminary data.</text>
</comment>
<organism evidence="6 7">
    <name type="scientific">Ewingella americana</name>
    <dbReference type="NCBI Taxonomy" id="41202"/>
    <lineage>
        <taxon>Bacteria</taxon>
        <taxon>Pseudomonadati</taxon>
        <taxon>Pseudomonadota</taxon>
        <taxon>Gammaproteobacteria</taxon>
        <taxon>Enterobacterales</taxon>
        <taxon>Yersiniaceae</taxon>
        <taxon>Ewingella</taxon>
    </lineage>
</organism>
<dbReference type="InterPro" id="IPR024519">
    <property type="entry name" value="IAT_beta"/>
</dbReference>
<feature type="signal peptide" evidence="4">
    <location>
        <begin position="1"/>
        <end position="24"/>
    </location>
</feature>
<name>A0A502G9C1_9GAMM</name>
<dbReference type="FunFam" id="2.40.160.160:FF:000001">
    <property type="entry name" value="Intimin-like inverse autotransporter SinH"/>
    <property type="match status" value="1"/>
</dbReference>
<gene>
    <name evidence="6" type="ORF">EAH77_19185</name>
</gene>
<dbReference type="Proteomes" id="UP000317663">
    <property type="component" value="Unassembled WGS sequence"/>
</dbReference>
<keyword evidence="7" id="KW-1185">Reference proteome</keyword>
<dbReference type="PRINTS" id="PR01369">
    <property type="entry name" value="INTIMIN"/>
</dbReference>
<protein>
    <recommendedName>
        <fullName evidence="3">Invasin</fullName>
    </recommendedName>
</protein>
<accession>A0A502G9C1</accession>
<proteinExistence type="inferred from homology"/>
<sequence length="751" mass="82150">MKKNIYFEYAKVLICILMSFSAYARDGIALPTLGGGDVYSDNKDATLPSTQSEKNEKNVESRSAQTLMSEAQQNFQNLTVDGATNQLYQYGKSAVTSTAQSKVEALLSPYGHVRTNLTLNDGSLDGSSLDYLIPWYAGESTLLFNQFSTHSKDGRNIANLGAGVRYNLNKDWLVGVNAFYDYDISRGHRRGSMGTEVWTNYLKFSGNYYIPLSEWKTSKDFDNYEERPAEGWDVRLQTYLPSYPQLGASLVYEQYYGDQVALFGIDDLQEDPSAVTVGVDYTPVPLVTMGVGYKKGNTDSTELTANIAVDYHIGVPISKQLDPSAVSAMRTLAGSRMDFVDRNNDIVLEYREVKDLDIDTYLKPTGTAPQCIISDQPDLAEAYEGCHWTLNADIKSHRKIKSAQWVPVGGFSAESALGLPALSPQSNIGAGKDNHWTLTFPAWVNSAASNANEYQLAVTITDDNGNTKQSNVVKIKVVEAPVSYQLLISNSPNNNKAIKQTANGKNTVELAATGTKVSGLQGETTSLPAENTNMKFHIYSVSDKNQEHEVTIHNSQSECDKTSGCIYYVKSPTQGNTSIASTLPGVFTAVATPIDDDTKKTNSVYIEFSTGNKDIVTAIVDVQNPNVNLTELKGNKLQSGHEYQFRVAYDSNGNGKWDTSDRENISDTNPTLIASLVNYKWVFDGVNDQGEKGGYANQDTNNHNLTIPVENAQATQVFAAAGKSGIQGYELKVDFEPSSAGLKLLNTASSQ</sequence>
<dbReference type="GO" id="GO:0009279">
    <property type="term" value="C:cell outer membrane"/>
    <property type="evidence" value="ECO:0007669"/>
    <property type="project" value="TreeGrafter"/>
</dbReference>
<dbReference type="PANTHER" id="PTHR39576:SF2">
    <property type="entry name" value="ATTACHING AND EFFACING PROTEIN HOMOLOG-RELATED"/>
    <property type="match status" value="1"/>
</dbReference>
<reference evidence="6 7" key="1">
    <citation type="journal article" date="2019" name="Environ. Microbiol.">
        <title>Species interactions and distinct microbial communities in high Arctic permafrost affected cryosols are associated with the CH4 and CO2 gas fluxes.</title>
        <authorList>
            <person name="Altshuler I."/>
            <person name="Hamel J."/>
            <person name="Turney S."/>
            <person name="Magnuson E."/>
            <person name="Levesque R."/>
            <person name="Greer C."/>
            <person name="Whyte L.G."/>
        </authorList>
    </citation>
    <scope>NUCLEOTIDE SEQUENCE [LARGE SCALE GENOMIC DNA]</scope>
    <source>
        <strain evidence="6 7">E4</strain>
    </source>
</reference>
<feature type="chain" id="PRO_5021481993" description="Invasin" evidence="4">
    <location>
        <begin position="25"/>
        <end position="751"/>
    </location>
</feature>
<dbReference type="AlphaFoldDB" id="A0A502G9C1"/>
<evidence type="ECO:0000313" key="6">
    <source>
        <dbReference type="EMBL" id="TPG58364.1"/>
    </source>
</evidence>